<evidence type="ECO:0000256" key="5">
    <source>
        <dbReference type="ARBA" id="ARBA00023237"/>
    </source>
</evidence>
<organism evidence="6 7">
    <name type="scientific">Buttiauxella gaviniae</name>
    <dbReference type="NCBI Taxonomy" id="82990"/>
    <lineage>
        <taxon>Bacteria</taxon>
        <taxon>Pseudomonadati</taxon>
        <taxon>Pseudomonadota</taxon>
        <taxon>Gammaproteobacteria</taxon>
        <taxon>Enterobacterales</taxon>
        <taxon>Enterobacteriaceae</taxon>
        <taxon>Buttiauxella</taxon>
    </lineage>
</organism>
<name>A0ABV3NT81_9ENTR</name>
<dbReference type="EMBL" id="JBFMVT010000002">
    <property type="protein sequence ID" value="MEW7312748.1"/>
    <property type="molecule type" value="Genomic_DNA"/>
</dbReference>
<comment type="subcellular location">
    <subcellularLocation>
        <location evidence="1">Cell outer membrane</location>
    </subcellularLocation>
</comment>
<dbReference type="PANTHER" id="PTHR38776:SF1">
    <property type="entry name" value="MLTA-INTERACTING PROTEIN-RELATED"/>
    <property type="match status" value="1"/>
</dbReference>
<gene>
    <name evidence="6" type="ORF">AB1E22_08500</name>
</gene>
<keyword evidence="3" id="KW-0732">Signal</keyword>
<evidence type="ECO:0000256" key="4">
    <source>
        <dbReference type="ARBA" id="ARBA00023136"/>
    </source>
</evidence>
<keyword evidence="7" id="KW-1185">Reference proteome</keyword>
<comment type="caution">
    <text evidence="6">The sequence shown here is derived from an EMBL/GenBank/DDBJ whole genome shotgun (WGS) entry which is preliminary data.</text>
</comment>
<sequence length="231" mass="25772">MNNARANILSIGAGSLYHLSPYAEYKDDVIAIPFAHYESDKIYVRETSIGYIFAKDESNEISAIVSYLPYEFKPEDSDNKALKNLDKRDTTALAGLAFYHHEKWGTLKASFSGDILDKSNGFIGELSYLRVITMGALSIIPSAGVTWYDDKLTQYYFGVSDKETHRSGLSRYQPGDSWNPFVGLSVSYKITPQLTLLTSGRYTQLDNQIANSPMADKDHDASLMGGVSWTF</sequence>
<dbReference type="RefSeq" id="WP_367594936.1">
    <property type="nucleotide sequence ID" value="NZ_JBFMVT010000002.1"/>
</dbReference>
<dbReference type="Pfam" id="PF06629">
    <property type="entry name" value="MipA"/>
    <property type="match status" value="1"/>
</dbReference>
<evidence type="ECO:0000256" key="1">
    <source>
        <dbReference type="ARBA" id="ARBA00004442"/>
    </source>
</evidence>
<keyword evidence="5" id="KW-0998">Cell outer membrane</keyword>
<evidence type="ECO:0000313" key="7">
    <source>
        <dbReference type="Proteomes" id="UP001555342"/>
    </source>
</evidence>
<evidence type="ECO:0000313" key="6">
    <source>
        <dbReference type="EMBL" id="MEW7312748.1"/>
    </source>
</evidence>
<dbReference type="PANTHER" id="PTHR38776">
    <property type="entry name" value="MLTA-INTERACTING PROTEIN-RELATED"/>
    <property type="match status" value="1"/>
</dbReference>
<evidence type="ECO:0000256" key="2">
    <source>
        <dbReference type="ARBA" id="ARBA00005722"/>
    </source>
</evidence>
<dbReference type="InterPro" id="IPR010583">
    <property type="entry name" value="MipA"/>
</dbReference>
<protein>
    <submittedName>
        <fullName evidence="6">MipA/OmpV family protein</fullName>
    </submittedName>
</protein>
<accession>A0ABV3NT81</accession>
<proteinExistence type="inferred from homology"/>
<keyword evidence="4" id="KW-0472">Membrane</keyword>
<reference evidence="6 7" key="1">
    <citation type="submission" date="2024-07" db="EMBL/GenBank/DDBJ databases">
        <authorList>
            <person name="Wang L."/>
        </authorList>
    </citation>
    <scope>NUCLEOTIDE SEQUENCE [LARGE SCALE GENOMIC DNA]</scope>
    <source>
        <strain evidence="6 7">WL359</strain>
    </source>
</reference>
<evidence type="ECO:0000256" key="3">
    <source>
        <dbReference type="ARBA" id="ARBA00022729"/>
    </source>
</evidence>
<dbReference type="Proteomes" id="UP001555342">
    <property type="component" value="Unassembled WGS sequence"/>
</dbReference>
<comment type="similarity">
    <text evidence="2">Belongs to the MipA/OmpV family.</text>
</comment>